<evidence type="ECO:0000313" key="1">
    <source>
        <dbReference type="EMBL" id="KAF5195838.1"/>
    </source>
</evidence>
<sequence>MLWDVLTADKWFLHPEECLISCAETFGLNSSGMESFKIVTDMGRWGGTRWYLTQPKGSSA</sequence>
<comment type="caution">
    <text evidence="1">The sequence shown here is derived from an EMBL/GenBank/DDBJ whole genome shotgun (WGS) entry which is preliminary data.</text>
</comment>
<dbReference type="AlphaFoldDB" id="A0A7J6WG35"/>
<gene>
    <name evidence="1" type="ORF">FRX31_014572</name>
</gene>
<evidence type="ECO:0000313" key="2">
    <source>
        <dbReference type="Proteomes" id="UP000554482"/>
    </source>
</evidence>
<proteinExistence type="predicted"/>
<reference evidence="1 2" key="1">
    <citation type="submission" date="2020-06" db="EMBL/GenBank/DDBJ databases">
        <title>Transcriptomic and genomic resources for Thalictrum thalictroides and T. hernandezii: Facilitating candidate gene discovery in an emerging model plant lineage.</title>
        <authorList>
            <person name="Arias T."/>
            <person name="Riano-Pachon D.M."/>
            <person name="Di Stilio V.S."/>
        </authorList>
    </citation>
    <scope>NUCLEOTIDE SEQUENCE [LARGE SCALE GENOMIC DNA]</scope>
    <source>
        <strain evidence="2">cv. WT478/WT964</strain>
        <tissue evidence="1">Leaves</tissue>
    </source>
</reference>
<dbReference type="EMBL" id="JABWDY010016773">
    <property type="protein sequence ID" value="KAF5195838.1"/>
    <property type="molecule type" value="Genomic_DNA"/>
</dbReference>
<protein>
    <submittedName>
        <fullName evidence="1">Uncharacterized protein</fullName>
    </submittedName>
</protein>
<dbReference type="Proteomes" id="UP000554482">
    <property type="component" value="Unassembled WGS sequence"/>
</dbReference>
<organism evidence="1 2">
    <name type="scientific">Thalictrum thalictroides</name>
    <name type="common">Rue-anemone</name>
    <name type="synonym">Anemone thalictroides</name>
    <dbReference type="NCBI Taxonomy" id="46969"/>
    <lineage>
        <taxon>Eukaryota</taxon>
        <taxon>Viridiplantae</taxon>
        <taxon>Streptophyta</taxon>
        <taxon>Embryophyta</taxon>
        <taxon>Tracheophyta</taxon>
        <taxon>Spermatophyta</taxon>
        <taxon>Magnoliopsida</taxon>
        <taxon>Ranunculales</taxon>
        <taxon>Ranunculaceae</taxon>
        <taxon>Thalictroideae</taxon>
        <taxon>Thalictrum</taxon>
    </lineage>
</organism>
<keyword evidence="2" id="KW-1185">Reference proteome</keyword>
<accession>A0A7J6WG35</accession>
<name>A0A7J6WG35_THATH</name>